<dbReference type="GO" id="GO:0005524">
    <property type="term" value="F:ATP binding"/>
    <property type="evidence" value="ECO:0007669"/>
    <property type="project" value="UniProtKB-KW"/>
</dbReference>
<organism evidence="10">
    <name type="scientific">Trepomonas sp. PC1</name>
    <dbReference type="NCBI Taxonomy" id="1076344"/>
    <lineage>
        <taxon>Eukaryota</taxon>
        <taxon>Metamonada</taxon>
        <taxon>Diplomonadida</taxon>
        <taxon>Hexamitidae</taxon>
        <taxon>Hexamitinae</taxon>
        <taxon>Trepomonas</taxon>
    </lineage>
</organism>
<dbReference type="InterPro" id="IPR027417">
    <property type="entry name" value="P-loop_NTPase"/>
</dbReference>
<dbReference type="InterPro" id="IPR001650">
    <property type="entry name" value="Helicase_C-like"/>
</dbReference>
<dbReference type="GO" id="GO:0003743">
    <property type="term" value="F:translation initiation factor activity"/>
    <property type="evidence" value="ECO:0007669"/>
    <property type="project" value="UniProtKB-KW"/>
</dbReference>
<dbReference type="GO" id="GO:0005829">
    <property type="term" value="C:cytosol"/>
    <property type="evidence" value="ECO:0007669"/>
    <property type="project" value="TreeGrafter"/>
</dbReference>
<feature type="domain" description="Helicase ATP-binding" evidence="7">
    <location>
        <begin position="35"/>
        <end position="205"/>
    </location>
</feature>
<feature type="short sequence motif" description="Q motif" evidence="5">
    <location>
        <begin position="4"/>
        <end position="32"/>
    </location>
</feature>
<evidence type="ECO:0000259" key="7">
    <source>
        <dbReference type="PROSITE" id="PS51192"/>
    </source>
</evidence>
<keyword evidence="1 6" id="KW-0547">Nucleotide-binding</keyword>
<dbReference type="InterPro" id="IPR000629">
    <property type="entry name" value="RNA-helicase_DEAD-box_CS"/>
</dbReference>
<evidence type="ECO:0000256" key="3">
    <source>
        <dbReference type="ARBA" id="ARBA00022806"/>
    </source>
</evidence>
<dbReference type="InterPro" id="IPR014001">
    <property type="entry name" value="Helicase_ATP-bd"/>
</dbReference>
<evidence type="ECO:0000256" key="4">
    <source>
        <dbReference type="ARBA" id="ARBA00022840"/>
    </source>
</evidence>
<dbReference type="PANTHER" id="PTHR47959">
    <property type="entry name" value="ATP-DEPENDENT RNA HELICASE RHLE-RELATED"/>
    <property type="match status" value="1"/>
</dbReference>
<dbReference type="SMART" id="SM00490">
    <property type="entry name" value="HELICc"/>
    <property type="match status" value="1"/>
</dbReference>
<keyword evidence="3 6" id="KW-0347">Helicase</keyword>
<dbReference type="GO" id="GO:0003724">
    <property type="term" value="F:RNA helicase activity"/>
    <property type="evidence" value="ECO:0007669"/>
    <property type="project" value="InterPro"/>
</dbReference>
<dbReference type="InterPro" id="IPR050079">
    <property type="entry name" value="DEAD_box_RNA_helicase"/>
</dbReference>
<keyword evidence="2 6" id="KW-0378">Hydrolase</keyword>
<dbReference type="InterPro" id="IPR011545">
    <property type="entry name" value="DEAD/DEAH_box_helicase_dom"/>
</dbReference>
<feature type="domain" description="Helicase C-terminal" evidence="8">
    <location>
        <begin position="216"/>
        <end position="376"/>
    </location>
</feature>
<evidence type="ECO:0000259" key="9">
    <source>
        <dbReference type="PROSITE" id="PS51195"/>
    </source>
</evidence>
<evidence type="ECO:0000313" key="10">
    <source>
        <dbReference type="EMBL" id="JAP91755.1"/>
    </source>
</evidence>
<dbReference type="PROSITE" id="PS51195">
    <property type="entry name" value="Q_MOTIF"/>
    <property type="match status" value="1"/>
</dbReference>
<evidence type="ECO:0000256" key="6">
    <source>
        <dbReference type="RuleBase" id="RU000492"/>
    </source>
</evidence>
<dbReference type="PROSITE" id="PS51192">
    <property type="entry name" value="HELICASE_ATP_BIND_1"/>
    <property type="match status" value="1"/>
</dbReference>
<evidence type="ECO:0000256" key="5">
    <source>
        <dbReference type="PROSITE-ProRule" id="PRU00552"/>
    </source>
</evidence>
<dbReference type="Pfam" id="PF00270">
    <property type="entry name" value="DEAD"/>
    <property type="match status" value="1"/>
</dbReference>
<dbReference type="PROSITE" id="PS00039">
    <property type="entry name" value="DEAD_ATP_HELICASE"/>
    <property type="match status" value="1"/>
</dbReference>
<dbReference type="PANTHER" id="PTHR47959:SF1">
    <property type="entry name" value="ATP-DEPENDENT RNA HELICASE DBPA"/>
    <property type="match status" value="1"/>
</dbReference>
<dbReference type="SMART" id="SM00487">
    <property type="entry name" value="DEXDc"/>
    <property type="match status" value="1"/>
</dbReference>
<accession>A0A146K7F9</accession>
<evidence type="ECO:0000256" key="2">
    <source>
        <dbReference type="ARBA" id="ARBA00022801"/>
    </source>
</evidence>
<feature type="domain" description="DEAD-box RNA helicase Q" evidence="9">
    <location>
        <begin position="4"/>
        <end position="32"/>
    </location>
</feature>
<dbReference type="AlphaFoldDB" id="A0A146K7F9"/>
<dbReference type="SUPFAM" id="SSF52540">
    <property type="entry name" value="P-loop containing nucleoside triphosphate hydrolases"/>
    <property type="match status" value="2"/>
</dbReference>
<keyword evidence="10" id="KW-0396">Initiation factor</keyword>
<gene>
    <name evidence="10" type="ORF">TPC1_16529</name>
</gene>
<dbReference type="GO" id="GO:0003676">
    <property type="term" value="F:nucleic acid binding"/>
    <property type="evidence" value="ECO:0007669"/>
    <property type="project" value="InterPro"/>
</dbReference>
<dbReference type="Gene3D" id="3.40.50.300">
    <property type="entry name" value="P-loop containing nucleotide triphosphate hydrolases"/>
    <property type="match status" value="2"/>
</dbReference>
<dbReference type="EMBL" id="GDID01004851">
    <property type="protein sequence ID" value="JAP91755.1"/>
    <property type="molecule type" value="Transcribed_RNA"/>
</dbReference>
<protein>
    <submittedName>
        <fullName evidence="10">Eukaryotic translation initiation factor 4A</fullName>
    </submittedName>
</protein>
<dbReference type="PROSITE" id="PS51194">
    <property type="entry name" value="HELICASE_CTER"/>
    <property type="match status" value="1"/>
</dbReference>
<evidence type="ECO:0000256" key="1">
    <source>
        <dbReference type="ARBA" id="ARBA00022741"/>
    </source>
</evidence>
<reference evidence="10" key="1">
    <citation type="submission" date="2015-07" db="EMBL/GenBank/DDBJ databases">
        <title>Adaptation to a free-living lifestyle via gene acquisitions in the diplomonad Trepomonas sp. PC1.</title>
        <authorList>
            <person name="Xu F."/>
            <person name="Jerlstrom-Hultqvist J."/>
            <person name="Kolisko M."/>
            <person name="Simpson A.G.B."/>
            <person name="Roger A.J."/>
            <person name="Svard S.G."/>
            <person name="Andersson J.O."/>
        </authorList>
    </citation>
    <scope>NUCLEOTIDE SEQUENCE</scope>
    <source>
        <strain evidence="10">PC1</strain>
    </source>
</reference>
<dbReference type="InterPro" id="IPR014014">
    <property type="entry name" value="RNA_helicase_DEAD_Q_motif"/>
</dbReference>
<name>A0A146K7F9_9EUKA</name>
<keyword evidence="10" id="KW-0648">Protein biosynthesis</keyword>
<keyword evidence="4 6" id="KW-0067">ATP-binding</keyword>
<sequence>MQKVTFDTLGLKKSLIGGIFAHGFEEPSAIQQQAIPAILTGRDTICQAQSGTGKTATFSIAALQQLDEQDRSTQILVISPTRELADQSFKVAQSIAQRMNVNIGIFTGGSEVSKDVQALSQSTQVAIGTTGRIIQLIEMNKLKTHKIKMIIIDEADEMLKRDFAEQLVKIFKYTPKDAQVVLVSATMPTEVLEITNQLMNNPVKILVKEDKLTLDGIRQYFVPVQEDWKISTMMDIFKVATISQAVIFCNSINRVKQLHETLLGQNCACECIHAEMDQSERDRVMSEFRAGKHRFLIATNLIARGIDVQNISMVINYDIPKSSETYLHRIGRSGRFGRKGYAINFVTDRDSEIIKDIKEKFNTTIEPLPSNLASLI</sequence>
<dbReference type="Pfam" id="PF00271">
    <property type="entry name" value="Helicase_C"/>
    <property type="match status" value="1"/>
</dbReference>
<comment type="similarity">
    <text evidence="6">Belongs to the DEAD box helicase family.</text>
</comment>
<proteinExistence type="inferred from homology"/>
<dbReference type="GO" id="GO:0016787">
    <property type="term" value="F:hydrolase activity"/>
    <property type="evidence" value="ECO:0007669"/>
    <property type="project" value="UniProtKB-KW"/>
</dbReference>
<evidence type="ECO:0000259" key="8">
    <source>
        <dbReference type="PROSITE" id="PS51194"/>
    </source>
</evidence>
<dbReference type="CDD" id="cd18787">
    <property type="entry name" value="SF2_C_DEAD"/>
    <property type="match status" value="1"/>
</dbReference>